<evidence type="ECO:0000313" key="1">
    <source>
        <dbReference type="EMBL" id="QFX96887.1"/>
    </source>
</evidence>
<organism evidence="1 2">
    <name type="scientific">Acidithiobacillus thiooxidans ATCC 19377</name>
    <dbReference type="NCBI Taxonomy" id="637390"/>
    <lineage>
        <taxon>Bacteria</taxon>
        <taxon>Pseudomonadati</taxon>
        <taxon>Pseudomonadota</taxon>
        <taxon>Acidithiobacillia</taxon>
        <taxon>Acidithiobacillales</taxon>
        <taxon>Acidithiobacillaceae</taxon>
        <taxon>Acidithiobacillus</taxon>
    </lineage>
</organism>
<reference evidence="1 2" key="1">
    <citation type="submission" date="2019-10" db="EMBL/GenBank/DDBJ databases">
        <authorList>
            <person name="Wang R."/>
        </authorList>
    </citation>
    <scope>NUCLEOTIDE SEQUENCE [LARGE SCALE GENOMIC DNA]</scope>
    <source>
        <strain evidence="1 2">ATCC 19377</strain>
    </source>
</reference>
<sequence length="73" mass="8047">MGQTHLYLIPMHAAQKKIERGIENICNGLKTIQQTAERLLGANPWDLLVSYIVAQITQKPWVPPGAFPALVGP</sequence>
<dbReference type="EMBL" id="CP045571">
    <property type="protein sequence ID" value="QFX96887.1"/>
    <property type="molecule type" value="Genomic_DNA"/>
</dbReference>
<evidence type="ECO:0000313" key="2">
    <source>
        <dbReference type="Proteomes" id="UP000363590"/>
    </source>
</evidence>
<dbReference type="AlphaFoldDB" id="A0A5P9XS15"/>
<dbReference type="Proteomes" id="UP000363590">
    <property type="component" value="Chromosome"/>
</dbReference>
<accession>A0A5P9XS15</accession>
<name>A0A5P9XS15_ACITH</name>
<dbReference type="KEGG" id="atx:GCD22_02733"/>
<proteinExistence type="predicted"/>
<dbReference type="RefSeq" id="WP_244947532.1">
    <property type="nucleotide sequence ID" value="NZ_CP045571.1"/>
</dbReference>
<dbReference type="GeneID" id="71771461"/>
<gene>
    <name evidence="1" type="ORF">GCD22_02733</name>
</gene>
<protein>
    <submittedName>
        <fullName evidence="1">Transposase</fullName>
    </submittedName>
</protein>